<evidence type="ECO:0000313" key="1">
    <source>
        <dbReference type="EMBL" id="MBJ7537627.1"/>
    </source>
</evidence>
<reference evidence="1" key="1">
    <citation type="submission" date="2020-12" db="EMBL/GenBank/DDBJ databases">
        <title>Marinomonas arctica sp. nov., a psychrotolerant bacterium isolated from the Arctic.</title>
        <authorList>
            <person name="Zhang Y."/>
        </authorList>
    </citation>
    <scope>NUCLEOTIDE SEQUENCE</scope>
    <source>
        <strain evidence="1">C1424</strain>
    </source>
</reference>
<dbReference type="Proteomes" id="UP000628710">
    <property type="component" value="Unassembled WGS sequence"/>
</dbReference>
<dbReference type="EMBL" id="JAEMNX010000007">
    <property type="protein sequence ID" value="MBJ7537627.1"/>
    <property type="molecule type" value="Genomic_DNA"/>
</dbReference>
<evidence type="ECO:0000313" key="2">
    <source>
        <dbReference type="Proteomes" id="UP000628710"/>
    </source>
</evidence>
<keyword evidence="2" id="KW-1185">Reference proteome</keyword>
<proteinExistence type="predicted"/>
<comment type="caution">
    <text evidence="1">The sequence shown here is derived from an EMBL/GenBank/DDBJ whole genome shotgun (WGS) entry which is preliminary data.</text>
</comment>
<accession>A0A934JV61</accession>
<organism evidence="1 2">
    <name type="scientific">Marinomonas transparens</name>
    <dbReference type="NCBI Taxonomy" id="2795388"/>
    <lineage>
        <taxon>Bacteria</taxon>
        <taxon>Pseudomonadati</taxon>
        <taxon>Pseudomonadota</taxon>
        <taxon>Gammaproteobacteria</taxon>
        <taxon>Oceanospirillales</taxon>
        <taxon>Oceanospirillaceae</taxon>
        <taxon>Marinomonas</taxon>
    </lineage>
</organism>
<dbReference type="RefSeq" id="WP_199467776.1">
    <property type="nucleotide sequence ID" value="NZ_JAEMNX010000007.1"/>
</dbReference>
<sequence>MKNSVSNTIKQPLNKGGLFLSLHEALQEERTQPEAHITGRFLPALSGSNLSFNDGFIFSQMEAIGFSHMRHQYIDTPIGQLRLDIGVFEG</sequence>
<name>A0A934JV61_9GAMM</name>
<gene>
    <name evidence="1" type="ORF">I8J31_08090</name>
</gene>
<protein>
    <submittedName>
        <fullName evidence="1">Uncharacterized protein</fullName>
    </submittedName>
</protein>
<dbReference type="AlphaFoldDB" id="A0A934JV61"/>